<dbReference type="SMART" id="SM00388">
    <property type="entry name" value="HisKA"/>
    <property type="match status" value="1"/>
</dbReference>
<dbReference type="Gene3D" id="1.10.287.130">
    <property type="match status" value="1"/>
</dbReference>
<dbReference type="PANTHER" id="PTHR45436:SF5">
    <property type="entry name" value="SENSOR HISTIDINE KINASE TRCS"/>
    <property type="match status" value="1"/>
</dbReference>
<evidence type="ECO:0000256" key="2">
    <source>
        <dbReference type="ARBA" id="ARBA00004651"/>
    </source>
</evidence>
<feature type="domain" description="HAMP" evidence="16">
    <location>
        <begin position="177"/>
        <end position="232"/>
    </location>
</feature>
<keyword evidence="4" id="KW-1003">Cell membrane</keyword>
<evidence type="ECO:0000313" key="18">
    <source>
        <dbReference type="Proteomes" id="UP000247476"/>
    </source>
</evidence>
<dbReference type="InterPro" id="IPR050428">
    <property type="entry name" value="TCS_sensor_his_kinase"/>
</dbReference>
<dbReference type="PROSITE" id="PS50109">
    <property type="entry name" value="HIS_KIN"/>
    <property type="match status" value="1"/>
</dbReference>
<organism evidence="17 18">
    <name type="scientific">Paenibacillus flagellatus</name>
    <dbReference type="NCBI Taxonomy" id="2211139"/>
    <lineage>
        <taxon>Bacteria</taxon>
        <taxon>Bacillati</taxon>
        <taxon>Bacillota</taxon>
        <taxon>Bacilli</taxon>
        <taxon>Bacillales</taxon>
        <taxon>Paenibacillaceae</taxon>
        <taxon>Paenibacillus</taxon>
    </lineage>
</organism>
<evidence type="ECO:0000256" key="13">
    <source>
        <dbReference type="ARBA" id="ARBA00023136"/>
    </source>
</evidence>
<protein>
    <recommendedName>
        <fullName evidence="3">histidine kinase</fullName>
        <ecNumber evidence="3">2.7.13.3</ecNumber>
    </recommendedName>
</protein>
<dbReference type="FunFam" id="1.10.287.130:FF:000001">
    <property type="entry name" value="Two-component sensor histidine kinase"/>
    <property type="match status" value="1"/>
</dbReference>
<dbReference type="InterPro" id="IPR003661">
    <property type="entry name" value="HisK_dim/P_dom"/>
</dbReference>
<dbReference type="Pfam" id="PF00672">
    <property type="entry name" value="HAMP"/>
    <property type="match status" value="1"/>
</dbReference>
<evidence type="ECO:0000256" key="3">
    <source>
        <dbReference type="ARBA" id="ARBA00012438"/>
    </source>
</evidence>
<comment type="catalytic activity">
    <reaction evidence="1">
        <text>ATP + protein L-histidine = ADP + protein N-phospho-L-histidine.</text>
        <dbReference type="EC" id="2.7.13.3"/>
    </reaction>
</comment>
<evidence type="ECO:0000256" key="9">
    <source>
        <dbReference type="ARBA" id="ARBA00022777"/>
    </source>
</evidence>
<evidence type="ECO:0000256" key="10">
    <source>
        <dbReference type="ARBA" id="ARBA00022840"/>
    </source>
</evidence>
<keyword evidence="9 17" id="KW-0418">Kinase</keyword>
<dbReference type="SUPFAM" id="SSF55874">
    <property type="entry name" value="ATPase domain of HSP90 chaperone/DNA topoisomerase II/histidine kinase"/>
    <property type="match status" value="1"/>
</dbReference>
<keyword evidence="5" id="KW-0597">Phosphoprotein</keyword>
<keyword evidence="7 14" id="KW-0812">Transmembrane</keyword>
<feature type="transmembrane region" description="Helical" evidence="14">
    <location>
        <begin position="152"/>
        <end position="175"/>
    </location>
</feature>
<dbReference type="FunFam" id="3.30.565.10:FF:000006">
    <property type="entry name" value="Sensor histidine kinase WalK"/>
    <property type="match status" value="1"/>
</dbReference>
<dbReference type="PROSITE" id="PS50885">
    <property type="entry name" value="HAMP"/>
    <property type="match status" value="1"/>
</dbReference>
<evidence type="ECO:0000256" key="11">
    <source>
        <dbReference type="ARBA" id="ARBA00022989"/>
    </source>
</evidence>
<feature type="domain" description="Histidine kinase" evidence="15">
    <location>
        <begin position="240"/>
        <end position="452"/>
    </location>
</feature>
<dbReference type="CDD" id="cd00082">
    <property type="entry name" value="HisKA"/>
    <property type="match status" value="1"/>
</dbReference>
<comment type="caution">
    <text evidence="17">The sequence shown here is derived from an EMBL/GenBank/DDBJ whole genome shotgun (WGS) entry which is preliminary data.</text>
</comment>
<dbReference type="OrthoDB" id="9786919at2"/>
<sequence length="457" mass="51719">MSLRVRLMVLSSVWLVFILVLFNTFLYWFVVNITTKSEKELMLGKARTILENRKVVEPQNWKSPKLLEEYLTSDEMIRIVGMDGKVKLQLLYDGNEVARKPPIVIDRPYFAIKRIDRIRFLYVDVPILTKNGQVGVLEIGRELHRWNDYMDVLTSALVVTSVGAVVLSAIGSFFYSRFMFQPIRQLYTTMQLIQQSGTFRKLDGEFTAKADELGKLGVTFNEMIERLEELAAKQKRFVADASHELRTPLTIIESYASILKRWGLDDSELREEAVESILSETNRLKGLVGSLMQLADSERAESLKPEGIDLVKLIRSAAKHMEVGFHRDVAVESPADSVPMTGDPQKLRQLLLILLDNAIKYSSKPVTIRIKPEPESVRFEVVDRGVGLGENEKRHVFDRFYRVDQARTRQTGGFGLGLSIAKSIVNRHGGTIDIRSRPGVGTIVSVTLPIDELPAPT</sequence>
<dbReference type="InterPro" id="IPR005467">
    <property type="entry name" value="His_kinase_dom"/>
</dbReference>
<reference evidence="17 18" key="1">
    <citation type="submission" date="2018-05" db="EMBL/GenBank/DDBJ databases">
        <title>Paenibacillus flagellatus sp. nov., isolated from selenium mineral soil.</title>
        <authorList>
            <person name="Dai X."/>
        </authorList>
    </citation>
    <scope>NUCLEOTIDE SEQUENCE [LARGE SCALE GENOMIC DNA]</scope>
    <source>
        <strain evidence="17 18">DXL2</strain>
    </source>
</reference>
<dbReference type="GO" id="GO:0005886">
    <property type="term" value="C:plasma membrane"/>
    <property type="evidence" value="ECO:0007669"/>
    <property type="project" value="UniProtKB-SubCell"/>
</dbReference>
<keyword evidence="6" id="KW-0808">Transferase</keyword>
<evidence type="ECO:0000256" key="7">
    <source>
        <dbReference type="ARBA" id="ARBA00022692"/>
    </source>
</evidence>
<accession>A0A2V5K627</accession>
<evidence type="ECO:0000256" key="1">
    <source>
        <dbReference type="ARBA" id="ARBA00000085"/>
    </source>
</evidence>
<dbReference type="Pfam" id="PF00512">
    <property type="entry name" value="HisKA"/>
    <property type="match status" value="1"/>
</dbReference>
<dbReference type="CDD" id="cd00075">
    <property type="entry name" value="HATPase"/>
    <property type="match status" value="1"/>
</dbReference>
<dbReference type="InterPro" id="IPR036890">
    <property type="entry name" value="HATPase_C_sf"/>
</dbReference>
<gene>
    <name evidence="17" type="ORF">DLM86_09735</name>
</gene>
<name>A0A2V5K627_9BACL</name>
<dbReference type="Gene3D" id="6.10.340.10">
    <property type="match status" value="1"/>
</dbReference>
<evidence type="ECO:0000256" key="8">
    <source>
        <dbReference type="ARBA" id="ARBA00022741"/>
    </source>
</evidence>
<dbReference type="Proteomes" id="UP000247476">
    <property type="component" value="Unassembled WGS sequence"/>
</dbReference>
<dbReference type="InterPro" id="IPR003594">
    <property type="entry name" value="HATPase_dom"/>
</dbReference>
<dbReference type="RefSeq" id="WP_110839819.1">
    <property type="nucleotide sequence ID" value="NZ_QJVJ01000004.1"/>
</dbReference>
<evidence type="ECO:0000256" key="12">
    <source>
        <dbReference type="ARBA" id="ARBA00023012"/>
    </source>
</evidence>
<feature type="transmembrane region" description="Helical" evidence="14">
    <location>
        <begin position="7"/>
        <end position="30"/>
    </location>
</feature>
<dbReference type="InterPro" id="IPR036097">
    <property type="entry name" value="HisK_dim/P_sf"/>
</dbReference>
<evidence type="ECO:0000259" key="16">
    <source>
        <dbReference type="PROSITE" id="PS50885"/>
    </source>
</evidence>
<evidence type="ECO:0000313" key="17">
    <source>
        <dbReference type="EMBL" id="PYI54825.1"/>
    </source>
</evidence>
<dbReference type="SMART" id="SM00304">
    <property type="entry name" value="HAMP"/>
    <property type="match status" value="1"/>
</dbReference>
<dbReference type="SMART" id="SM00387">
    <property type="entry name" value="HATPase_c"/>
    <property type="match status" value="1"/>
</dbReference>
<keyword evidence="12" id="KW-0902">Two-component regulatory system</keyword>
<keyword evidence="8" id="KW-0547">Nucleotide-binding</keyword>
<comment type="subcellular location">
    <subcellularLocation>
        <location evidence="2">Cell membrane</location>
        <topology evidence="2">Multi-pass membrane protein</topology>
    </subcellularLocation>
</comment>
<evidence type="ECO:0000256" key="4">
    <source>
        <dbReference type="ARBA" id="ARBA00022475"/>
    </source>
</evidence>
<dbReference type="Gene3D" id="3.30.565.10">
    <property type="entry name" value="Histidine kinase-like ATPase, C-terminal domain"/>
    <property type="match status" value="1"/>
</dbReference>
<keyword evidence="13 14" id="KW-0472">Membrane</keyword>
<evidence type="ECO:0000256" key="6">
    <source>
        <dbReference type="ARBA" id="ARBA00022679"/>
    </source>
</evidence>
<keyword evidence="18" id="KW-1185">Reference proteome</keyword>
<evidence type="ECO:0000256" key="14">
    <source>
        <dbReference type="SAM" id="Phobius"/>
    </source>
</evidence>
<evidence type="ECO:0000256" key="5">
    <source>
        <dbReference type="ARBA" id="ARBA00022553"/>
    </source>
</evidence>
<proteinExistence type="predicted"/>
<dbReference type="Pfam" id="PF02518">
    <property type="entry name" value="HATPase_c"/>
    <property type="match status" value="1"/>
</dbReference>
<dbReference type="PRINTS" id="PR00344">
    <property type="entry name" value="BCTRLSENSOR"/>
</dbReference>
<dbReference type="InterPro" id="IPR004358">
    <property type="entry name" value="Sig_transdc_His_kin-like_C"/>
</dbReference>
<keyword evidence="10" id="KW-0067">ATP-binding</keyword>
<dbReference type="EC" id="2.7.13.3" evidence="3"/>
<dbReference type="GO" id="GO:0000155">
    <property type="term" value="F:phosphorelay sensor kinase activity"/>
    <property type="evidence" value="ECO:0007669"/>
    <property type="project" value="InterPro"/>
</dbReference>
<keyword evidence="11 14" id="KW-1133">Transmembrane helix</keyword>
<dbReference type="AlphaFoldDB" id="A0A2V5K627"/>
<dbReference type="SUPFAM" id="SSF47384">
    <property type="entry name" value="Homodimeric domain of signal transducing histidine kinase"/>
    <property type="match status" value="1"/>
</dbReference>
<dbReference type="InterPro" id="IPR003660">
    <property type="entry name" value="HAMP_dom"/>
</dbReference>
<dbReference type="CDD" id="cd06225">
    <property type="entry name" value="HAMP"/>
    <property type="match status" value="1"/>
</dbReference>
<dbReference type="EMBL" id="QJVJ01000004">
    <property type="protein sequence ID" value="PYI54825.1"/>
    <property type="molecule type" value="Genomic_DNA"/>
</dbReference>
<dbReference type="PANTHER" id="PTHR45436">
    <property type="entry name" value="SENSOR HISTIDINE KINASE YKOH"/>
    <property type="match status" value="1"/>
</dbReference>
<dbReference type="GO" id="GO:0005524">
    <property type="term" value="F:ATP binding"/>
    <property type="evidence" value="ECO:0007669"/>
    <property type="project" value="UniProtKB-KW"/>
</dbReference>
<evidence type="ECO:0000259" key="15">
    <source>
        <dbReference type="PROSITE" id="PS50109"/>
    </source>
</evidence>